<reference evidence="1" key="1">
    <citation type="submission" date="2022-08" db="EMBL/GenBank/DDBJ databases">
        <title>Genome Sequence of Lecanicillium fungicola.</title>
        <authorList>
            <person name="Buettner E."/>
        </authorList>
    </citation>
    <scope>NUCLEOTIDE SEQUENCE</scope>
    <source>
        <strain evidence="1">Babe33</strain>
    </source>
</reference>
<organism evidence="1 2">
    <name type="scientific">Zarea fungicola</name>
    <dbReference type="NCBI Taxonomy" id="93591"/>
    <lineage>
        <taxon>Eukaryota</taxon>
        <taxon>Fungi</taxon>
        <taxon>Dikarya</taxon>
        <taxon>Ascomycota</taxon>
        <taxon>Pezizomycotina</taxon>
        <taxon>Sordariomycetes</taxon>
        <taxon>Hypocreomycetidae</taxon>
        <taxon>Hypocreales</taxon>
        <taxon>Cordycipitaceae</taxon>
        <taxon>Zarea</taxon>
    </lineage>
</organism>
<gene>
    <name evidence="1" type="ORF">NQ176_g10449</name>
</gene>
<sequence>MMVVGGYTAMTGTGLACLEDGPIVLFNITSGQWMDGYSPERYGLYGVHEKVQTVIGGTATGNATVTAPVPSGWATPALGDVFSTPYDFGKMKTYWPYNSSVPTNTTDTPVASTKPRGVPSWVAPVLGVVLGLVLMTGSILLMCIWRRRLAARAGSDVSSSTDVMSERLYYFVKGHPQHKPSIGVVSSCEDSDIDRTISRNTVSPLAETSASPPLTIHEMDDNQITELPDTSSPVELNDTERTPTNTSATSLQSQRVAGFTPLQTSFNTFGSLRSSASQYSVGPSSGSGGTTPATPQYPSRRGTRLSTISAVSFNGSEDANGYCLNTIVSPIGPVSPPVEDGGGKSPDDYITAAGMSPLRNVVSKEDFLHETR</sequence>
<proteinExistence type="predicted"/>
<name>A0ACC1MG63_9HYPO</name>
<evidence type="ECO:0000313" key="1">
    <source>
        <dbReference type="EMBL" id="KAJ2965785.1"/>
    </source>
</evidence>
<evidence type="ECO:0000313" key="2">
    <source>
        <dbReference type="Proteomes" id="UP001143910"/>
    </source>
</evidence>
<accession>A0ACC1MG63</accession>
<comment type="caution">
    <text evidence="1">The sequence shown here is derived from an EMBL/GenBank/DDBJ whole genome shotgun (WGS) entry which is preliminary data.</text>
</comment>
<keyword evidence="2" id="KW-1185">Reference proteome</keyword>
<dbReference type="EMBL" id="JANJQO010002854">
    <property type="protein sequence ID" value="KAJ2965785.1"/>
    <property type="molecule type" value="Genomic_DNA"/>
</dbReference>
<dbReference type="Proteomes" id="UP001143910">
    <property type="component" value="Unassembled WGS sequence"/>
</dbReference>
<protein>
    <submittedName>
        <fullName evidence="1">Uncharacterized protein</fullName>
    </submittedName>
</protein>